<name>A0A6J5L5X4_9CAUD</name>
<dbReference type="EMBL" id="LR796235">
    <property type="protein sequence ID" value="CAB4130128.1"/>
    <property type="molecule type" value="Genomic_DNA"/>
</dbReference>
<sequence length="118" mass="14279">MSIMKNQIIDKYLRGYLVYHYKGWYWVLHPESKEWIVNVSDSGYTFFNRDFWYRFSLFFPVNDATDNIHSWVVYKLGVPMGKHCYPDYINGEYNWRDEFDDDKIDDVVSKGNICFSIT</sequence>
<proteinExistence type="predicted"/>
<evidence type="ECO:0000313" key="1">
    <source>
        <dbReference type="EMBL" id="CAB4130128.1"/>
    </source>
</evidence>
<reference evidence="1" key="1">
    <citation type="submission" date="2020-04" db="EMBL/GenBank/DDBJ databases">
        <authorList>
            <person name="Chiriac C."/>
            <person name="Salcher M."/>
            <person name="Ghai R."/>
            <person name="Kavagutti S V."/>
        </authorList>
    </citation>
    <scope>NUCLEOTIDE SEQUENCE</scope>
</reference>
<organism evidence="1">
    <name type="scientific">uncultured Caudovirales phage</name>
    <dbReference type="NCBI Taxonomy" id="2100421"/>
    <lineage>
        <taxon>Viruses</taxon>
        <taxon>Duplodnaviria</taxon>
        <taxon>Heunggongvirae</taxon>
        <taxon>Uroviricota</taxon>
        <taxon>Caudoviricetes</taxon>
        <taxon>Peduoviridae</taxon>
        <taxon>Maltschvirus</taxon>
        <taxon>Maltschvirus maltsch</taxon>
    </lineage>
</organism>
<accession>A0A6J5L5X4</accession>
<protein>
    <submittedName>
        <fullName evidence="1">Uncharacterized protein</fullName>
    </submittedName>
</protein>
<gene>
    <name evidence="1" type="ORF">UFOVP117_269</name>
</gene>